<gene>
    <name evidence="1" type="ORF">CY0110_31415</name>
</gene>
<reference evidence="1 2" key="1">
    <citation type="submission" date="2007-03" db="EMBL/GenBank/DDBJ databases">
        <authorList>
            <person name="Stal L."/>
            <person name="Ferriera S."/>
            <person name="Johnson J."/>
            <person name="Kravitz S."/>
            <person name="Beeson K."/>
            <person name="Sutton G."/>
            <person name="Rogers Y.-H."/>
            <person name="Friedman R."/>
            <person name="Frazier M."/>
            <person name="Venter J.C."/>
        </authorList>
    </citation>
    <scope>NUCLEOTIDE SEQUENCE [LARGE SCALE GENOMIC DNA]</scope>
    <source>
        <strain evidence="1 2">CCY0110</strain>
    </source>
</reference>
<comment type="caution">
    <text evidence="1">The sequence shown here is derived from an EMBL/GenBank/DDBJ whole genome shotgun (WGS) entry which is preliminary data.</text>
</comment>
<keyword evidence="2" id="KW-1185">Reference proteome</keyword>
<organism evidence="1 2">
    <name type="scientific">Crocosphaera chwakensis CCY0110</name>
    <dbReference type="NCBI Taxonomy" id="391612"/>
    <lineage>
        <taxon>Bacteria</taxon>
        <taxon>Bacillati</taxon>
        <taxon>Cyanobacteriota</taxon>
        <taxon>Cyanophyceae</taxon>
        <taxon>Oscillatoriophycideae</taxon>
        <taxon>Chroococcales</taxon>
        <taxon>Aphanothecaceae</taxon>
        <taxon>Crocosphaera</taxon>
        <taxon>Crocosphaera chwakensis</taxon>
    </lineage>
</organism>
<dbReference type="OrthoDB" id="15200at2"/>
<protein>
    <submittedName>
        <fullName evidence="1">Uncharacterized protein</fullName>
    </submittedName>
</protein>
<accession>A3IY30</accession>
<dbReference type="AlphaFoldDB" id="A3IY30"/>
<dbReference type="Proteomes" id="UP000003781">
    <property type="component" value="Unassembled WGS sequence"/>
</dbReference>
<evidence type="ECO:0000313" key="1">
    <source>
        <dbReference type="EMBL" id="EAZ88606.1"/>
    </source>
</evidence>
<evidence type="ECO:0000313" key="2">
    <source>
        <dbReference type="Proteomes" id="UP000003781"/>
    </source>
</evidence>
<name>A3IY30_9CHRO</name>
<dbReference type="RefSeq" id="WP_008278294.1">
    <property type="nucleotide sequence ID" value="NZ_AAXW01000074.1"/>
</dbReference>
<sequence length="90" mass="10645">MSRLNELDAELALIPNTPKEIVKLWSQKLRELSRYSYSRIDKETVELLVCCTHHLGEITEGRAAEILGLFRLDFRDLYLKWEKDYTENSE</sequence>
<proteinExistence type="predicted"/>
<dbReference type="EMBL" id="AAXW01000074">
    <property type="protein sequence ID" value="EAZ88606.1"/>
    <property type="molecule type" value="Genomic_DNA"/>
</dbReference>